<proteinExistence type="predicted"/>
<dbReference type="PIRSF" id="PIRSF036698">
    <property type="entry name" value="UCP036698"/>
    <property type="match status" value="1"/>
</dbReference>
<accession>A0A3A9KD46</accession>
<sequence length="57" mass="6717">MGEKEIEMIATLKIDKCTDLYKVVDTLNRTLKKRDLMFGLALDDNEKEKMIFTIYET</sequence>
<evidence type="ECO:0000313" key="2">
    <source>
        <dbReference type="Proteomes" id="UP000281498"/>
    </source>
</evidence>
<gene>
    <name evidence="1" type="ORF">CR203_09390</name>
</gene>
<dbReference type="Pfam" id="PF14084">
    <property type="entry name" value="DUF4264"/>
    <property type="match status" value="1"/>
</dbReference>
<comment type="caution">
    <text evidence="1">The sequence shown here is derived from an EMBL/GenBank/DDBJ whole genome shotgun (WGS) entry which is preliminary data.</text>
</comment>
<dbReference type="EMBL" id="PDOE01000003">
    <property type="protein sequence ID" value="RKL67553.1"/>
    <property type="molecule type" value="Genomic_DNA"/>
</dbReference>
<dbReference type="RefSeq" id="WP_110935283.1">
    <property type="nucleotide sequence ID" value="NZ_KZ614146.1"/>
</dbReference>
<reference evidence="1 2" key="1">
    <citation type="submission" date="2017-10" db="EMBL/GenBank/DDBJ databases">
        <title>Bacillus sp. nov., a halophilic bacterium isolated from a Keqin Lake.</title>
        <authorList>
            <person name="Wang H."/>
        </authorList>
    </citation>
    <scope>NUCLEOTIDE SEQUENCE [LARGE SCALE GENOMIC DNA]</scope>
    <source>
        <strain evidence="1 2">KCTC 13187</strain>
    </source>
</reference>
<keyword evidence="2" id="KW-1185">Reference proteome</keyword>
<protein>
    <submittedName>
        <fullName evidence="1">DUF4264 domain-containing protein</fullName>
    </submittedName>
</protein>
<organism evidence="1 2">
    <name type="scientific">Salipaludibacillus neizhouensis</name>
    <dbReference type="NCBI Taxonomy" id="885475"/>
    <lineage>
        <taxon>Bacteria</taxon>
        <taxon>Bacillati</taxon>
        <taxon>Bacillota</taxon>
        <taxon>Bacilli</taxon>
        <taxon>Bacillales</taxon>
        <taxon>Bacillaceae</taxon>
    </lineage>
</organism>
<dbReference type="Proteomes" id="UP000281498">
    <property type="component" value="Unassembled WGS sequence"/>
</dbReference>
<name>A0A3A9KD46_9BACI</name>
<dbReference type="InterPro" id="IPR012190">
    <property type="entry name" value="UCP036698"/>
</dbReference>
<dbReference type="OrthoDB" id="2382360at2"/>
<evidence type="ECO:0000313" key="1">
    <source>
        <dbReference type="EMBL" id="RKL67553.1"/>
    </source>
</evidence>
<dbReference type="AlphaFoldDB" id="A0A3A9KD46"/>